<evidence type="ECO:0000313" key="2">
    <source>
        <dbReference type="EMBL" id="GAA1746087.1"/>
    </source>
</evidence>
<dbReference type="InterPro" id="IPR002938">
    <property type="entry name" value="FAD-bd"/>
</dbReference>
<protein>
    <submittedName>
        <fullName evidence="2">NAD(P)/FAD-dependent oxidoreductase</fullName>
    </submittedName>
</protein>
<reference evidence="3" key="1">
    <citation type="journal article" date="2019" name="Int. J. Syst. Evol. Microbiol.">
        <title>The Global Catalogue of Microorganisms (GCM) 10K type strain sequencing project: providing services to taxonomists for standard genome sequencing and annotation.</title>
        <authorList>
            <consortium name="The Broad Institute Genomics Platform"/>
            <consortium name="The Broad Institute Genome Sequencing Center for Infectious Disease"/>
            <person name="Wu L."/>
            <person name="Ma J."/>
        </authorList>
    </citation>
    <scope>NUCLEOTIDE SEQUENCE [LARGE SCALE GENOMIC DNA]</scope>
    <source>
        <strain evidence="3">JCM 13249</strain>
    </source>
</reference>
<dbReference type="SUPFAM" id="SSF51905">
    <property type="entry name" value="FAD/NAD(P)-binding domain"/>
    <property type="match status" value="1"/>
</dbReference>
<accession>A0ABP4W2V5</accession>
<evidence type="ECO:0000259" key="1">
    <source>
        <dbReference type="Pfam" id="PF01494"/>
    </source>
</evidence>
<keyword evidence="3" id="KW-1185">Reference proteome</keyword>
<name>A0ABP4W2V5_9ACTN</name>
<dbReference type="InterPro" id="IPR050407">
    <property type="entry name" value="Geranylgeranyl_reductase"/>
</dbReference>
<gene>
    <name evidence="2" type="ORF">GCM10009681_16390</name>
</gene>
<feature type="domain" description="FAD-binding" evidence="1">
    <location>
        <begin position="7"/>
        <end position="338"/>
    </location>
</feature>
<organism evidence="2 3">
    <name type="scientific">Luedemannella helvata</name>
    <dbReference type="NCBI Taxonomy" id="349315"/>
    <lineage>
        <taxon>Bacteria</taxon>
        <taxon>Bacillati</taxon>
        <taxon>Actinomycetota</taxon>
        <taxon>Actinomycetes</taxon>
        <taxon>Micromonosporales</taxon>
        <taxon>Micromonosporaceae</taxon>
        <taxon>Luedemannella</taxon>
    </lineage>
</organism>
<dbReference type="PRINTS" id="PR00420">
    <property type="entry name" value="RNGMNOXGNASE"/>
</dbReference>
<sequence>MEAFMGYDVIVVGARVAGAATALLLARSGLKVLVVDRAPAGSDTISSHQVQVPGIARLARWGLLDALVRAGTPATREVRFDGDGTVLRGSFPAYDGVDALYSPRRTVLDALLVDAARAAGAEVIDGFRVEELTAEGGRVTGVRGRARGGTALLTYSARLVVGADGKHSTVADAVGAARYRQRPALAFASYSYWSGVPVTVGEMYQRPGRAVAVFPTNGDLTMVYVAAPLPSFAGARADLEGHYLATLDRCGDLGERVRAGTRVERLRTTPDQPNGFRAAHGPGWALVGDAGAVMDSVTAQGITNALVDAELLAHSIVDGLTRGRLDAALARRQRERDRGLRAMYDLTVSLARFAPPSLGQRQLLAAIADRPAEVSRFLGMFAGMESPARYFGAPNALRILGARGVGRLARRLATARLCTES</sequence>
<dbReference type="PANTHER" id="PTHR42685:SF22">
    <property type="entry name" value="CONDITIONED MEDIUM FACTOR RECEPTOR 1"/>
    <property type="match status" value="1"/>
</dbReference>
<comment type="caution">
    <text evidence="2">The sequence shown here is derived from an EMBL/GenBank/DDBJ whole genome shotgun (WGS) entry which is preliminary data.</text>
</comment>
<proteinExistence type="predicted"/>
<dbReference type="Pfam" id="PF01494">
    <property type="entry name" value="FAD_binding_3"/>
    <property type="match status" value="1"/>
</dbReference>
<dbReference type="Gene3D" id="3.50.50.60">
    <property type="entry name" value="FAD/NAD(P)-binding domain"/>
    <property type="match status" value="1"/>
</dbReference>
<dbReference type="PANTHER" id="PTHR42685">
    <property type="entry name" value="GERANYLGERANYL DIPHOSPHATE REDUCTASE"/>
    <property type="match status" value="1"/>
</dbReference>
<evidence type="ECO:0000313" key="3">
    <source>
        <dbReference type="Proteomes" id="UP001500655"/>
    </source>
</evidence>
<dbReference type="EMBL" id="BAAALS010000006">
    <property type="protein sequence ID" value="GAA1746087.1"/>
    <property type="molecule type" value="Genomic_DNA"/>
</dbReference>
<dbReference type="InterPro" id="IPR036188">
    <property type="entry name" value="FAD/NAD-bd_sf"/>
</dbReference>
<dbReference type="Proteomes" id="UP001500655">
    <property type="component" value="Unassembled WGS sequence"/>
</dbReference>